<dbReference type="VEuPathDB" id="FungiDB:EMCG_06939"/>
<accession>A0A2B7ZL35</accession>
<keyword evidence="2" id="KW-1185">Reference proteome</keyword>
<protein>
    <submittedName>
        <fullName evidence="1">Uncharacterized protein</fullName>
    </submittedName>
</protein>
<dbReference type="EMBL" id="PDND01000061">
    <property type="protein sequence ID" value="PGH33527.1"/>
    <property type="molecule type" value="Genomic_DNA"/>
</dbReference>
<comment type="caution">
    <text evidence="1">The sequence shown here is derived from an EMBL/GenBank/DDBJ whole genome shotgun (WGS) entry which is preliminary data.</text>
</comment>
<dbReference type="AlphaFoldDB" id="A0A2B7ZL35"/>
<proteinExistence type="predicted"/>
<organism evidence="1 2">
    <name type="scientific">[Emmonsia] crescens</name>
    <dbReference type="NCBI Taxonomy" id="73230"/>
    <lineage>
        <taxon>Eukaryota</taxon>
        <taxon>Fungi</taxon>
        <taxon>Dikarya</taxon>
        <taxon>Ascomycota</taxon>
        <taxon>Pezizomycotina</taxon>
        <taxon>Eurotiomycetes</taxon>
        <taxon>Eurotiomycetidae</taxon>
        <taxon>Onygenales</taxon>
        <taxon>Ajellomycetaceae</taxon>
        <taxon>Emergomyces</taxon>
    </lineage>
</organism>
<evidence type="ECO:0000313" key="1">
    <source>
        <dbReference type="EMBL" id="PGH33527.1"/>
    </source>
</evidence>
<name>A0A2B7ZL35_9EURO</name>
<dbReference type="Proteomes" id="UP000226031">
    <property type="component" value="Unassembled WGS sequence"/>
</dbReference>
<reference evidence="1 2" key="1">
    <citation type="submission" date="2017-10" db="EMBL/GenBank/DDBJ databases">
        <title>Comparative genomics in systemic dimorphic fungi from Ajellomycetaceae.</title>
        <authorList>
            <person name="Munoz J.F."/>
            <person name="Mcewen J.G."/>
            <person name="Clay O.K."/>
            <person name="Cuomo C.A."/>
        </authorList>
    </citation>
    <scope>NUCLEOTIDE SEQUENCE [LARGE SCALE GENOMIC DNA]</scope>
    <source>
        <strain evidence="1 2">UAMH4076</strain>
    </source>
</reference>
<gene>
    <name evidence="1" type="ORF">GX50_03684</name>
</gene>
<sequence>MDRNDQQAISYGIAVGVARAAGNPALLTLELAKLRLTSIRRVEDQGNALIVALTAGSYWLTVTGSYSDPSWR</sequence>
<evidence type="ECO:0000313" key="2">
    <source>
        <dbReference type="Proteomes" id="UP000226031"/>
    </source>
</evidence>